<dbReference type="SMART" id="SM00014">
    <property type="entry name" value="acidPPc"/>
    <property type="match status" value="1"/>
</dbReference>
<dbReference type="Gene3D" id="1.20.144.10">
    <property type="entry name" value="Phosphatidic acid phosphatase type 2/haloperoxidase"/>
    <property type="match status" value="1"/>
</dbReference>
<dbReference type="Pfam" id="PF01569">
    <property type="entry name" value="PAP2"/>
    <property type="match status" value="1"/>
</dbReference>
<dbReference type="SUPFAM" id="SSF48317">
    <property type="entry name" value="Acid phosphatase/Vanadium-dependent haloperoxidase"/>
    <property type="match status" value="1"/>
</dbReference>
<dbReference type="RefSeq" id="WP_021131675.1">
    <property type="nucleotide sequence ID" value="NZ_AQPH01000017.1"/>
</dbReference>
<evidence type="ECO:0000313" key="4">
    <source>
        <dbReference type="Proteomes" id="UP000015350"/>
    </source>
</evidence>
<organism evidence="3 4">
    <name type="scientific">Magnetospirillum fulvum MGU-K5</name>
    <dbReference type="NCBI Taxonomy" id="1316936"/>
    <lineage>
        <taxon>Bacteria</taxon>
        <taxon>Pseudomonadati</taxon>
        <taxon>Pseudomonadota</taxon>
        <taxon>Alphaproteobacteria</taxon>
        <taxon>Rhodospirillales</taxon>
        <taxon>Rhodospirillaceae</taxon>
        <taxon>Magnetospirillum</taxon>
    </lineage>
</organism>
<dbReference type="InterPro" id="IPR000326">
    <property type="entry name" value="PAP2/HPO"/>
</dbReference>
<dbReference type="EMBL" id="AQPH01000017">
    <property type="protein sequence ID" value="EPY02323.1"/>
    <property type="molecule type" value="Genomic_DNA"/>
</dbReference>
<sequence length="229" mass="25527">MRRLISVLLLLVFIAFPALADSPARIGYLEAEQVDLIGLLPPPPSDPVLVRSEIDYLLSLQRNRTEAQVAQTRADQEMTLDRFLPAIGEIDPERLPKTRAFFKRFGNDLHEIVGATKSVWQRPRPFQIEASIDPSVPRPKGSSYPSRHNAYAMLVAEVLARMAPDRRDALFARARHYGEQRMIGGVHYPSDVEAGRMAGLIIATRLFANPAFTADLAEATAEMQAARQP</sequence>
<dbReference type="GO" id="GO:0003993">
    <property type="term" value="F:acid phosphatase activity"/>
    <property type="evidence" value="ECO:0007669"/>
    <property type="project" value="InterPro"/>
</dbReference>
<reference evidence="3 4" key="1">
    <citation type="submission" date="2013-04" db="EMBL/GenBank/DDBJ databases">
        <authorList>
            <person name="Kuznetsov B."/>
            <person name="Ivanovsky R."/>
        </authorList>
    </citation>
    <scope>NUCLEOTIDE SEQUENCE [LARGE SCALE GENOMIC DNA]</scope>
    <source>
        <strain evidence="3 4">MGU-K5</strain>
    </source>
</reference>
<name>S9SE26_MAGFU</name>
<evidence type="ECO:0000313" key="3">
    <source>
        <dbReference type="EMBL" id="EPY02323.1"/>
    </source>
</evidence>
<dbReference type="GO" id="GO:0030288">
    <property type="term" value="C:outer membrane-bounded periplasmic space"/>
    <property type="evidence" value="ECO:0007669"/>
    <property type="project" value="InterPro"/>
</dbReference>
<gene>
    <name evidence="3" type="ORF">K678_06617</name>
</gene>
<keyword evidence="1" id="KW-0732">Signal</keyword>
<dbReference type="Proteomes" id="UP000015350">
    <property type="component" value="Unassembled WGS sequence"/>
</dbReference>
<dbReference type="InterPro" id="IPR001011">
    <property type="entry name" value="Acid_Pase_classA_bac"/>
</dbReference>
<feature type="chain" id="PRO_5004556818" evidence="1">
    <location>
        <begin position="21"/>
        <end position="229"/>
    </location>
</feature>
<protein>
    <submittedName>
        <fullName evidence="3">Acid phosphatase</fullName>
    </submittedName>
</protein>
<feature type="domain" description="Phosphatidic acid phosphatase type 2/haloperoxidase" evidence="2">
    <location>
        <begin position="100"/>
        <end position="207"/>
    </location>
</feature>
<dbReference type="InterPro" id="IPR036938">
    <property type="entry name" value="PAP2/HPO_sf"/>
</dbReference>
<evidence type="ECO:0000259" key="2">
    <source>
        <dbReference type="SMART" id="SM00014"/>
    </source>
</evidence>
<dbReference type="CDD" id="cd03397">
    <property type="entry name" value="PAP2_acid_phosphatase"/>
    <property type="match status" value="1"/>
</dbReference>
<feature type="signal peptide" evidence="1">
    <location>
        <begin position="1"/>
        <end position="20"/>
    </location>
</feature>
<accession>S9SE26</accession>
<comment type="caution">
    <text evidence="3">The sequence shown here is derived from an EMBL/GenBank/DDBJ whole genome shotgun (WGS) entry which is preliminary data.</text>
</comment>
<proteinExistence type="predicted"/>
<dbReference type="STRING" id="1316936.K678_06617"/>
<dbReference type="AlphaFoldDB" id="S9SE26"/>
<dbReference type="eggNOG" id="COG0671">
    <property type="taxonomic scope" value="Bacteria"/>
</dbReference>
<dbReference type="PIRSF" id="PIRSF000897">
    <property type="entry name" value="Acid_Ptase_ClsA"/>
    <property type="match status" value="1"/>
</dbReference>
<evidence type="ECO:0000256" key="1">
    <source>
        <dbReference type="SAM" id="SignalP"/>
    </source>
</evidence>
<dbReference type="OrthoDB" id="9805301at2"/>